<organism evidence="1">
    <name type="scientific">marine sediment metagenome</name>
    <dbReference type="NCBI Taxonomy" id="412755"/>
    <lineage>
        <taxon>unclassified sequences</taxon>
        <taxon>metagenomes</taxon>
        <taxon>ecological metagenomes</taxon>
    </lineage>
</organism>
<accession>X1L7J1</accession>
<protein>
    <submittedName>
        <fullName evidence="1">Uncharacterized protein</fullName>
    </submittedName>
</protein>
<comment type="caution">
    <text evidence="1">The sequence shown here is derived from an EMBL/GenBank/DDBJ whole genome shotgun (WGS) entry which is preliminary data.</text>
</comment>
<dbReference type="AlphaFoldDB" id="X1L7J1"/>
<sequence length="187" mass="21579">MNEKTKTGNMEFIPLTNRLGISGTSYMIQLGIINNKWTSVLLRGKKCIALNTYSKDYGDMPNINHIINWALNTIPVPNINPQQIRKTVQLLIKQAMKNKEKKRELIPIKETKSVKLETIPHSELKRPETKGWVKNSVDIKQICYSINKLRKQIDHADIENLSDEFLKELKSLKNKLQETSNCICSQF</sequence>
<name>X1L7J1_9ZZZZ</name>
<evidence type="ECO:0000313" key="1">
    <source>
        <dbReference type="EMBL" id="GAI14958.1"/>
    </source>
</evidence>
<proteinExistence type="predicted"/>
<gene>
    <name evidence="1" type="ORF">S06H3_13506</name>
</gene>
<reference evidence="1" key="1">
    <citation type="journal article" date="2014" name="Front. Microbiol.">
        <title>High frequency of phylogenetically diverse reductive dehalogenase-homologous genes in deep subseafloor sedimentary metagenomes.</title>
        <authorList>
            <person name="Kawai M."/>
            <person name="Futagami T."/>
            <person name="Toyoda A."/>
            <person name="Takaki Y."/>
            <person name="Nishi S."/>
            <person name="Hori S."/>
            <person name="Arai W."/>
            <person name="Tsubouchi T."/>
            <person name="Morono Y."/>
            <person name="Uchiyama I."/>
            <person name="Ito T."/>
            <person name="Fujiyama A."/>
            <person name="Inagaki F."/>
            <person name="Takami H."/>
        </authorList>
    </citation>
    <scope>NUCLEOTIDE SEQUENCE</scope>
    <source>
        <strain evidence="1">Expedition CK06-06</strain>
    </source>
</reference>
<dbReference type="EMBL" id="BARV01006596">
    <property type="protein sequence ID" value="GAI14958.1"/>
    <property type="molecule type" value="Genomic_DNA"/>
</dbReference>